<keyword evidence="2" id="KW-0805">Transcription regulation</keyword>
<protein>
    <submittedName>
        <fullName evidence="6">LysR family transcriptional regulator</fullName>
    </submittedName>
</protein>
<dbReference type="Pfam" id="PF00126">
    <property type="entry name" value="HTH_1"/>
    <property type="match status" value="1"/>
</dbReference>
<evidence type="ECO:0000313" key="6">
    <source>
        <dbReference type="EMBL" id="WDZ50070.1"/>
    </source>
</evidence>
<gene>
    <name evidence="6" type="ORF">LF296_12125</name>
</gene>
<dbReference type="InterPro" id="IPR036388">
    <property type="entry name" value="WH-like_DNA-bd_sf"/>
</dbReference>
<dbReference type="InterPro" id="IPR000847">
    <property type="entry name" value="LysR_HTH_N"/>
</dbReference>
<keyword evidence="4" id="KW-0804">Transcription</keyword>
<comment type="similarity">
    <text evidence="1">Belongs to the LysR transcriptional regulatory family.</text>
</comment>
<dbReference type="Gene3D" id="3.40.190.10">
    <property type="entry name" value="Periplasmic binding protein-like II"/>
    <property type="match status" value="2"/>
</dbReference>
<evidence type="ECO:0000256" key="4">
    <source>
        <dbReference type="ARBA" id="ARBA00023163"/>
    </source>
</evidence>
<dbReference type="InterPro" id="IPR050950">
    <property type="entry name" value="HTH-type_LysR_regulators"/>
</dbReference>
<dbReference type="Pfam" id="PF03466">
    <property type="entry name" value="LysR_substrate"/>
    <property type="match status" value="1"/>
</dbReference>
<evidence type="ECO:0000256" key="2">
    <source>
        <dbReference type="ARBA" id="ARBA00023015"/>
    </source>
</evidence>
<dbReference type="GO" id="GO:0003700">
    <property type="term" value="F:DNA-binding transcription factor activity"/>
    <property type="evidence" value="ECO:0007669"/>
    <property type="project" value="InterPro"/>
</dbReference>
<accession>A0AAJ6NGR4</accession>
<dbReference type="Gene3D" id="1.10.10.10">
    <property type="entry name" value="Winged helix-like DNA-binding domain superfamily/Winged helix DNA-binding domain"/>
    <property type="match status" value="1"/>
</dbReference>
<dbReference type="InterPro" id="IPR036390">
    <property type="entry name" value="WH_DNA-bd_sf"/>
</dbReference>
<proteinExistence type="inferred from homology"/>
<reference evidence="6" key="1">
    <citation type="journal article" date="2022" name="Front Environ Sci">
        <title>Complete genome sequence analysis of a novel alkane-degrading bacterial strain, Acinetobacter vivianii KJ-1, and its diesel degradation ability.</title>
        <authorList>
            <person name="Zhang Y."/>
            <person name="Song F."/>
            <person name="Wang J."/>
            <person name="Zhao Q."/>
            <person name="Zheng L."/>
            <person name="Wang Z."/>
            <person name="Zhang X."/>
            <person name="Gao Y."/>
            <person name="Chen G."/>
            <person name="Huang Y."/>
        </authorList>
    </citation>
    <scope>NUCLEOTIDE SEQUENCE</scope>
    <source>
        <strain evidence="6">KJ-1</strain>
    </source>
</reference>
<evidence type="ECO:0000259" key="5">
    <source>
        <dbReference type="PROSITE" id="PS50931"/>
    </source>
</evidence>
<evidence type="ECO:0000313" key="7">
    <source>
        <dbReference type="Proteomes" id="UP001199528"/>
    </source>
</evidence>
<dbReference type="Proteomes" id="UP001199528">
    <property type="component" value="Chromosome"/>
</dbReference>
<dbReference type="CDD" id="cd05466">
    <property type="entry name" value="PBP2_LTTR_substrate"/>
    <property type="match status" value="1"/>
</dbReference>
<dbReference type="SUPFAM" id="SSF53850">
    <property type="entry name" value="Periplasmic binding protein-like II"/>
    <property type="match status" value="1"/>
</dbReference>
<dbReference type="EMBL" id="CP085083">
    <property type="protein sequence ID" value="WDZ50070.1"/>
    <property type="molecule type" value="Genomic_DNA"/>
</dbReference>
<evidence type="ECO:0000256" key="3">
    <source>
        <dbReference type="ARBA" id="ARBA00023125"/>
    </source>
</evidence>
<keyword evidence="3" id="KW-0238">DNA-binding</keyword>
<name>A0AAJ6NGR4_9GAMM</name>
<dbReference type="InterPro" id="IPR005119">
    <property type="entry name" value="LysR_subst-bd"/>
</dbReference>
<feature type="domain" description="HTH lysR-type" evidence="5">
    <location>
        <begin position="17"/>
        <end position="74"/>
    </location>
</feature>
<dbReference type="AlphaFoldDB" id="A0AAJ6NGR4"/>
<dbReference type="RefSeq" id="WP_272654492.1">
    <property type="nucleotide sequence ID" value="NZ_CP085083.1"/>
</dbReference>
<reference evidence="6" key="2">
    <citation type="submission" date="2023-02" db="EMBL/GenBank/DDBJ databases">
        <authorList>
            <person name="Huang Y."/>
            <person name="Zhang Y."/>
            <person name="Zhang T."/>
            <person name="Wang J."/>
        </authorList>
    </citation>
    <scope>NUCLEOTIDE SEQUENCE</scope>
    <source>
        <strain evidence="6">KJ-1</strain>
    </source>
</reference>
<dbReference type="KEGG" id="aviv:LF296_12125"/>
<evidence type="ECO:0000256" key="1">
    <source>
        <dbReference type="ARBA" id="ARBA00009437"/>
    </source>
</evidence>
<sequence length="316" mass="36458">MRNIRNFHKQLMSIKVLEIKDLETFINVVESSSLADTSKELNVNQSTITKRINQLEEKVQGELFNRRSRPLRLTQLGEKVYFKARYILGQLEKLESVYEQEIGLSKEKVKVGISITLMDGLSEYLYEKYKFAQSSTEFDIYGGRAQSLIQQVQNKELELAIVMLPSNFKLPAHLSFLNIGAVPLVIVSKNVGVKQYSDLESCCKKGWVMPPEGCYLRELLSDVLQEKQLSFDVNKEAFGIDFLLDSILNDEGLSILPKPFFDHYMKSNNDLEAVLVEDFKVNLNMGIIYSDKKYLDKVSYFSKILKQLYFHENPYN</sequence>
<organism evidence="6 7">
    <name type="scientific">Acinetobacter vivianii</name>
    <dbReference type="NCBI Taxonomy" id="1776742"/>
    <lineage>
        <taxon>Bacteria</taxon>
        <taxon>Pseudomonadati</taxon>
        <taxon>Pseudomonadota</taxon>
        <taxon>Gammaproteobacteria</taxon>
        <taxon>Moraxellales</taxon>
        <taxon>Moraxellaceae</taxon>
        <taxon>Acinetobacter</taxon>
    </lineage>
</organism>
<dbReference type="SUPFAM" id="SSF46785">
    <property type="entry name" value="Winged helix' DNA-binding domain"/>
    <property type="match status" value="1"/>
</dbReference>
<dbReference type="GO" id="GO:0005829">
    <property type="term" value="C:cytosol"/>
    <property type="evidence" value="ECO:0007669"/>
    <property type="project" value="TreeGrafter"/>
</dbReference>
<dbReference type="GO" id="GO:0003677">
    <property type="term" value="F:DNA binding"/>
    <property type="evidence" value="ECO:0007669"/>
    <property type="project" value="UniProtKB-KW"/>
</dbReference>
<dbReference type="PANTHER" id="PTHR30419:SF8">
    <property type="entry name" value="NITROGEN ASSIMILATION TRANSCRIPTIONAL ACTIVATOR-RELATED"/>
    <property type="match status" value="1"/>
</dbReference>
<dbReference type="PANTHER" id="PTHR30419">
    <property type="entry name" value="HTH-TYPE TRANSCRIPTIONAL REGULATOR YBHD"/>
    <property type="match status" value="1"/>
</dbReference>
<dbReference type="PROSITE" id="PS50931">
    <property type="entry name" value="HTH_LYSR"/>
    <property type="match status" value="1"/>
</dbReference>